<keyword evidence="6" id="KW-0503">Monooxygenase</keyword>
<keyword evidence="7" id="KW-0472">Membrane</keyword>
<dbReference type="GO" id="GO:0004497">
    <property type="term" value="F:monooxygenase activity"/>
    <property type="evidence" value="ECO:0007669"/>
    <property type="project" value="UniProtKB-KW"/>
</dbReference>
<proteinExistence type="inferred from homology"/>
<evidence type="ECO:0000313" key="9">
    <source>
        <dbReference type="EMBL" id="CAD9676263.1"/>
    </source>
</evidence>
<dbReference type="InterPro" id="IPR036396">
    <property type="entry name" value="Cyt_P450_sf"/>
</dbReference>
<keyword evidence="7" id="KW-1133">Transmembrane helix</keyword>
<comment type="cofactor">
    <cofactor evidence="5">
        <name>heme</name>
        <dbReference type="ChEBI" id="CHEBI:30413"/>
    </cofactor>
</comment>
<keyword evidence="7" id="KW-0812">Transmembrane</keyword>
<dbReference type="InterPro" id="IPR002403">
    <property type="entry name" value="Cyt_P450_E_grp-IV"/>
</dbReference>
<dbReference type="PANTHER" id="PTHR24304">
    <property type="entry name" value="CYTOCHROME P450 FAMILY 7"/>
    <property type="match status" value="1"/>
</dbReference>
<name>A0A6U0S3F5_9STRA</name>
<evidence type="ECO:0000256" key="6">
    <source>
        <dbReference type="RuleBase" id="RU000461"/>
    </source>
</evidence>
<evidence type="ECO:0000256" key="3">
    <source>
        <dbReference type="ARBA" id="ARBA00022723"/>
    </source>
</evidence>
<dbReference type="AlphaFoldDB" id="A0A6U0S3F5"/>
<dbReference type="PROSITE" id="PS00086">
    <property type="entry name" value="CYTOCHROME_P450"/>
    <property type="match status" value="1"/>
</dbReference>
<dbReference type="SUPFAM" id="SSF48264">
    <property type="entry name" value="Cytochrome P450"/>
    <property type="match status" value="1"/>
</dbReference>
<dbReference type="InterPro" id="IPR050529">
    <property type="entry name" value="CYP450_sterol_14alpha_dmase"/>
</dbReference>
<dbReference type="PANTHER" id="PTHR24304:SF2">
    <property type="entry name" value="24-HYDROXYCHOLESTEROL 7-ALPHA-HYDROXYLASE"/>
    <property type="match status" value="1"/>
</dbReference>
<evidence type="ECO:0000256" key="7">
    <source>
        <dbReference type="SAM" id="Phobius"/>
    </source>
</evidence>
<dbReference type="CDD" id="cd11042">
    <property type="entry name" value="CYP51-like"/>
    <property type="match status" value="1"/>
</dbReference>
<keyword evidence="2 5" id="KW-0349">Heme</keyword>
<dbReference type="InterPro" id="IPR001128">
    <property type="entry name" value="Cyt_P450"/>
</dbReference>
<accession>A0A6U0S3F5</accession>
<feature type="transmembrane region" description="Helical" evidence="7">
    <location>
        <begin position="6"/>
        <end position="25"/>
    </location>
</feature>
<evidence type="ECO:0000256" key="2">
    <source>
        <dbReference type="ARBA" id="ARBA00022617"/>
    </source>
</evidence>
<reference evidence="8" key="1">
    <citation type="submission" date="2021-01" db="EMBL/GenBank/DDBJ databases">
        <authorList>
            <person name="Corre E."/>
            <person name="Pelletier E."/>
            <person name="Niang G."/>
            <person name="Scheremetjew M."/>
            <person name="Finn R."/>
            <person name="Kale V."/>
            <person name="Holt S."/>
            <person name="Cochrane G."/>
            <person name="Meng A."/>
            <person name="Brown T."/>
            <person name="Cohen L."/>
        </authorList>
    </citation>
    <scope>NUCLEOTIDE SEQUENCE</scope>
    <source>
        <strain evidence="8">CCMP1452</strain>
    </source>
</reference>
<keyword evidence="4 5" id="KW-0408">Iron</keyword>
<evidence type="ECO:0000256" key="4">
    <source>
        <dbReference type="ARBA" id="ARBA00023004"/>
    </source>
</evidence>
<dbReference type="GO" id="GO:0020037">
    <property type="term" value="F:heme binding"/>
    <property type="evidence" value="ECO:0007669"/>
    <property type="project" value="InterPro"/>
</dbReference>
<evidence type="ECO:0000313" key="8">
    <source>
        <dbReference type="EMBL" id="CAD9676261.1"/>
    </source>
</evidence>
<dbReference type="PRINTS" id="PR00465">
    <property type="entry name" value="EP450IV"/>
</dbReference>
<keyword evidence="3 5" id="KW-0479">Metal-binding</keyword>
<gene>
    <name evidence="8" type="ORF">EANT1437_LOCUS8377</name>
    <name evidence="9" type="ORF">EANT1437_LOCUS8378</name>
</gene>
<dbReference type="Pfam" id="PF00067">
    <property type="entry name" value="p450"/>
    <property type="match status" value="1"/>
</dbReference>
<keyword evidence="6" id="KW-0560">Oxidoreductase</keyword>
<dbReference type="GO" id="GO:0005506">
    <property type="term" value="F:iron ion binding"/>
    <property type="evidence" value="ECO:0007669"/>
    <property type="project" value="InterPro"/>
</dbReference>
<sequence>MLDALTSPTVAVSLLCGIIALYFLWPRQSPKPNAPPMVMSSPIVKIPIIGVALEFGLSPVKMVRRCYDKYGPVYTVPVANKRMTFLIGPEAQEAFCKASDEVLNQDAVYGFMKPVFGPGVVYDATKKKRQVQFQSMANGLRTSRLKSYVAKVEKETRDFLEGWGDEGEIDLFHSLSELTILTASRCLHGDDVREKLYREVSQLFHDLDHGLTPLTVFWPNAPTKAHAARDVARLKVVDLFTKVIKNRRDNPDENHSDGTDILSMFMEAKYKDGTPITDEEVSGLLIALLFAGQHTSCITSTWTSLFVSHDKEILHRIIEEQNMIFKDKKDAPLDLDLINKMELMHNSMKEALRLCPPLILLIRKAMKDLNVKAGGKEFTVPKGDMVFMSPSVGMRLPEVFSDPDKFDPDRYGPGREEHKSSPYAYTGFGGGMHSCMGQNFAYMQVKTILSVLFRKYQIEMISDKIPEINYKAMVVGPMGDCRIRYKKR</sequence>
<organism evidence="8">
    <name type="scientific">Eucampia antarctica</name>
    <dbReference type="NCBI Taxonomy" id="49252"/>
    <lineage>
        <taxon>Eukaryota</taxon>
        <taxon>Sar</taxon>
        <taxon>Stramenopiles</taxon>
        <taxon>Ochrophyta</taxon>
        <taxon>Bacillariophyta</taxon>
        <taxon>Mediophyceae</taxon>
        <taxon>Biddulphiophycidae</taxon>
        <taxon>Hemiaulales</taxon>
        <taxon>Hemiaulaceae</taxon>
        <taxon>Eucampia</taxon>
    </lineage>
</organism>
<feature type="binding site" description="axial binding residue" evidence="5">
    <location>
        <position position="435"/>
    </location>
    <ligand>
        <name>heme</name>
        <dbReference type="ChEBI" id="CHEBI:30413"/>
    </ligand>
    <ligandPart>
        <name>Fe</name>
        <dbReference type="ChEBI" id="CHEBI:18248"/>
    </ligandPart>
</feature>
<dbReference type="Gene3D" id="1.10.630.10">
    <property type="entry name" value="Cytochrome P450"/>
    <property type="match status" value="1"/>
</dbReference>
<feature type="transmembrane region" description="Helical" evidence="7">
    <location>
        <begin position="37"/>
        <end position="57"/>
    </location>
</feature>
<protein>
    <submittedName>
        <fullName evidence="8">Uncharacterized protein</fullName>
    </submittedName>
</protein>
<dbReference type="InterPro" id="IPR017972">
    <property type="entry name" value="Cyt_P450_CS"/>
</dbReference>
<evidence type="ECO:0000256" key="5">
    <source>
        <dbReference type="PIRSR" id="PIRSR602403-1"/>
    </source>
</evidence>
<comment type="similarity">
    <text evidence="1 6">Belongs to the cytochrome P450 family.</text>
</comment>
<dbReference type="EMBL" id="HBHI01016310">
    <property type="protein sequence ID" value="CAD9676263.1"/>
    <property type="molecule type" value="Transcribed_RNA"/>
</dbReference>
<dbReference type="GO" id="GO:0016705">
    <property type="term" value="F:oxidoreductase activity, acting on paired donors, with incorporation or reduction of molecular oxygen"/>
    <property type="evidence" value="ECO:0007669"/>
    <property type="project" value="InterPro"/>
</dbReference>
<dbReference type="EMBL" id="HBHI01016309">
    <property type="protein sequence ID" value="CAD9676261.1"/>
    <property type="molecule type" value="Transcribed_RNA"/>
</dbReference>
<evidence type="ECO:0000256" key="1">
    <source>
        <dbReference type="ARBA" id="ARBA00010617"/>
    </source>
</evidence>